<proteinExistence type="predicted"/>
<dbReference type="SMART" id="SM00342">
    <property type="entry name" value="HTH_ARAC"/>
    <property type="match status" value="1"/>
</dbReference>
<dbReference type="GO" id="GO:0003700">
    <property type="term" value="F:DNA-binding transcription factor activity"/>
    <property type="evidence" value="ECO:0007669"/>
    <property type="project" value="InterPro"/>
</dbReference>
<evidence type="ECO:0000313" key="5">
    <source>
        <dbReference type="EMBL" id="MBC2396855.1"/>
    </source>
</evidence>
<dbReference type="Gene3D" id="1.10.10.60">
    <property type="entry name" value="Homeodomain-like"/>
    <property type="match status" value="2"/>
</dbReference>
<evidence type="ECO:0000256" key="3">
    <source>
        <dbReference type="ARBA" id="ARBA00023163"/>
    </source>
</evidence>
<keyword evidence="3" id="KW-0804">Transcription</keyword>
<dbReference type="SUPFAM" id="SSF55136">
    <property type="entry name" value="Probable bacterial effector-binding domain"/>
    <property type="match status" value="1"/>
</dbReference>
<organism evidence="5 6">
    <name type="scientific">Clostridium tetanomorphum</name>
    <dbReference type="NCBI Taxonomy" id="1553"/>
    <lineage>
        <taxon>Bacteria</taxon>
        <taxon>Bacillati</taxon>
        <taxon>Bacillota</taxon>
        <taxon>Clostridia</taxon>
        <taxon>Eubacteriales</taxon>
        <taxon>Clostridiaceae</taxon>
        <taxon>Clostridium</taxon>
    </lineage>
</organism>
<sequence>MEWLKKLSQAIDYIENNLDGDISYYEAAKIACCSTYYFQRMFSYVAGIPLSDYIRRRRMTKAAFELQISENKVMDIGSKYGYVSPTSFNRAFQSVHGVAPTAARRAGIKLNSYPPISFSIKVTGGESMRYRIETKDPIRIVGVRVPLKEDLEQNFKIVPTFWDKTLKSNSFSRICKLTNQPPHGILGVSVYKNPKDIYYYIAAATDEAVPEGMVELKIPKATWVIFECDGCFQDSIQTIFKRFITEWLPFSGYDYAKLPDIEVYPIGDPNLGSGHSEVWIAVKKEK</sequence>
<keyword evidence="6" id="KW-1185">Reference proteome</keyword>
<evidence type="ECO:0000259" key="4">
    <source>
        <dbReference type="PROSITE" id="PS01124"/>
    </source>
</evidence>
<dbReference type="Pfam" id="PF14526">
    <property type="entry name" value="Cass2"/>
    <property type="match status" value="1"/>
</dbReference>
<dbReference type="PANTHER" id="PTHR47504:SF5">
    <property type="entry name" value="RIGHT ORIGIN-BINDING PROTEIN"/>
    <property type="match status" value="1"/>
</dbReference>
<name>A0A923E5K7_CLOTT</name>
<dbReference type="InterPro" id="IPR029441">
    <property type="entry name" value="Cass2"/>
</dbReference>
<evidence type="ECO:0000256" key="2">
    <source>
        <dbReference type="ARBA" id="ARBA00023125"/>
    </source>
</evidence>
<evidence type="ECO:0000313" key="6">
    <source>
        <dbReference type="Proteomes" id="UP000563151"/>
    </source>
</evidence>
<dbReference type="RefSeq" id="WP_173680209.1">
    <property type="nucleotide sequence ID" value="NZ_JAAZWO010000003.1"/>
</dbReference>
<dbReference type="PROSITE" id="PS00041">
    <property type="entry name" value="HTH_ARAC_FAMILY_1"/>
    <property type="match status" value="1"/>
</dbReference>
<dbReference type="EMBL" id="JAAZWO010000003">
    <property type="protein sequence ID" value="MBC2396855.1"/>
    <property type="molecule type" value="Genomic_DNA"/>
</dbReference>
<dbReference type="Pfam" id="PF12833">
    <property type="entry name" value="HTH_18"/>
    <property type="match status" value="1"/>
</dbReference>
<keyword evidence="1" id="KW-0805">Transcription regulation</keyword>
<dbReference type="SUPFAM" id="SSF46689">
    <property type="entry name" value="Homeodomain-like"/>
    <property type="match status" value="2"/>
</dbReference>
<dbReference type="InterPro" id="IPR010499">
    <property type="entry name" value="AraC_E-bd"/>
</dbReference>
<dbReference type="AlphaFoldDB" id="A0A923E5K7"/>
<dbReference type="PANTHER" id="PTHR47504">
    <property type="entry name" value="RIGHT ORIGIN-BINDING PROTEIN"/>
    <property type="match status" value="1"/>
</dbReference>
<dbReference type="InterPro" id="IPR050959">
    <property type="entry name" value="MarA-like"/>
</dbReference>
<comment type="caution">
    <text evidence="5">The sequence shown here is derived from an EMBL/GenBank/DDBJ whole genome shotgun (WGS) entry which is preliminary data.</text>
</comment>
<dbReference type="SMART" id="SM00871">
    <property type="entry name" value="AraC_E_bind"/>
    <property type="match status" value="1"/>
</dbReference>
<dbReference type="Proteomes" id="UP000563151">
    <property type="component" value="Unassembled WGS sequence"/>
</dbReference>
<dbReference type="InterPro" id="IPR009057">
    <property type="entry name" value="Homeodomain-like_sf"/>
</dbReference>
<dbReference type="Gene3D" id="3.20.80.10">
    <property type="entry name" value="Regulatory factor, effector binding domain"/>
    <property type="match status" value="1"/>
</dbReference>
<dbReference type="GO" id="GO:0043565">
    <property type="term" value="F:sequence-specific DNA binding"/>
    <property type="evidence" value="ECO:0007669"/>
    <property type="project" value="InterPro"/>
</dbReference>
<dbReference type="InterPro" id="IPR018060">
    <property type="entry name" value="HTH_AraC"/>
</dbReference>
<dbReference type="PROSITE" id="PS01124">
    <property type="entry name" value="HTH_ARAC_FAMILY_2"/>
    <property type="match status" value="1"/>
</dbReference>
<keyword evidence="2" id="KW-0238">DNA-binding</keyword>
<protein>
    <submittedName>
        <fullName evidence="5">AraC family transcriptional regulator</fullName>
    </submittedName>
</protein>
<gene>
    <name evidence="5" type="ORF">HGG79_03535</name>
</gene>
<dbReference type="InterPro" id="IPR018062">
    <property type="entry name" value="HTH_AraC-typ_CS"/>
</dbReference>
<reference evidence="5 6" key="1">
    <citation type="submission" date="2020-04" db="EMBL/GenBank/DDBJ databases">
        <title>Genomic insights into acetone-butanol-ethanol (ABE) fermentation by sequencing solventogenic clostridia strains.</title>
        <authorList>
            <person name="Brown S."/>
        </authorList>
    </citation>
    <scope>NUCLEOTIDE SEQUENCE [LARGE SCALE GENOMIC DNA]</scope>
    <source>
        <strain evidence="5 6">DJ011</strain>
    </source>
</reference>
<dbReference type="InterPro" id="IPR011256">
    <property type="entry name" value="Reg_factor_effector_dom_sf"/>
</dbReference>
<feature type="domain" description="HTH araC/xylS-type" evidence="4">
    <location>
        <begin position="8"/>
        <end position="106"/>
    </location>
</feature>
<accession>A0A923E5K7</accession>
<evidence type="ECO:0000256" key="1">
    <source>
        <dbReference type="ARBA" id="ARBA00023015"/>
    </source>
</evidence>